<accession>A0A7K0CL45</accession>
<comment type="caution">
    <text evidence="3">The sequence shown here is derived from an EMBL/GenBank/DDBJ whole genome shotgun (WGS) entry which is preliminary data.</text>
</comment>
<dbReference type="RefSeq" id="WP_153453732.1">
    <property type="nucleotide sequence ID" value="NZ_WEGJ01000015.1"/>
</dbReference>
<name>A0A7K0CL45_9ACTN</name>
<dbReference type="Proteomes" id="UP000466345">
    <property type="component" value="Unassembled WGS sequence"/>
</dbReference>
<evidence type="ECO:0000313" key="4">
    <source>
        <dbReference type="Proteomes" id="UP000466345"/>
    </source>
</evidence>
<keyword evidence="2" id="KW-1133">Transmembrane helix</keyword>
<feature type="transmembrane region" description="Helical" evidence="2">
    <location>
        <begin position="104"/>
        <end position="127"/>
    </location>
</feature>
<keyword evidence="2" id="KW-0472">Membrane</keyword>
<proteinExistence type="predicted"/>
<feature type="compositionally biased region" description="Basic and acidic residues" evidence="1">
    <location>
        <begin position="1"/>
        <end position="12"/>
    </location>
</feature>
<keyword evidence="4" id="KW-1185">Reference proteome</keyword>
<keyword evidence="2" id="KW-0812">Transmembrane</keyword>
<dbReference type="EMBL" id="WEGJ01000015">
    <property type="protein sequence ID" value="MQY13722.1"/>
    <property type="molecule type" value="Genomic_DNA"/>
</dbReference>
<feature type="transmembrane region" description="Helical" evidence="2">
    <location>
        <begin position="73"/>
        <end position="98"/>
    </location>
</feature>
<evidence type="ECO:0000256" key="1">
    <source>
        <dbReference type="SAM" id="MobiDB-lite"/>
    </source>
</evidence>
<gene>
    <name evidence="3" type="ORF">SRB5_38730</name>
</gene>
<protein>
    <submittedName>
        <fullName evidence="3">Uncharacterized protein</fullName>
    </submittedName>
</protein>
<dbReference type="OrthoDB" id="4546454at2"/>
<evidence type="ECO:0000313" key="3">
    <source>
        <dbReference type="EMBL" id="MQY13722.1"/>
    </source>
</evidence>
<organism evidence="3 4">
    <name type="scientific">Streptomyces smaragdinus</name>
    <dbReference type="NCBI Taxonomy" id="2585196"/>
    <lineage>
        <taxon>Bacteria</taxon>
        <taxon>Bacillati</taxon>
        <taxon>Actinomycetota</taxon>
        <taxon>Actinomycetes</taxon>
        <taxon>Kitasatosporales</taxon>
        <taxon>Streptomycetaceae</taxon>
        <taxon>Streptomyces</taxon>
    </lineage>
</organism>
<evidence type="ECO:0000256" key="2">
    <source>
        <dbReference type="SAM" id="Phobius"/>
    </source>
</evidence>
<sequence>MGRIDYNRRDRNPGPPDLSCPSCGRDDQVSAVPAVYQRGRGRVRERDHEGHWHTRTVMSPLAQSLRPVPEMKVWPCLLLVLGLPVPFFWLAALGFLVAEPGADSFSVLVLATVFGAVLLGPGVFLIVKHRRAVSGRAGAEALWQRGWYCERCGTVHYVGDPRARSLGEFRREVWTAGGYGQLVDRYPLV</sequence>
<dbReference type="AlphaFoldDB" id="A0A7K0CL45"/>
<feature type="region of interest" description="Disordered" evidence="1">
    <location>
        <begin position="1"/>
        <end position="26"/>
    </location>
</feature>
<reference evidence="3 4" key="1">
    <citation type="submission" date="2019-10" db="EMBL/GenBank/DDBJ databases">
        <title>Streptomyces smaragdinus sp. nov. and Streptomyces fabii sp. nov., isolated from the gut of fungus growing-termite Macrotermes natalensis.</title>
        <authorList>
            <person name="Schwitalla J."/>
            <person name="Benndorf R."/>
            <person name="Martin K."/>
            <person name="De Beer W."/>
            <person name="Kaster A.-K."/>
            <person name="Vollmers J."/>
            <person name="Poulsen M."/>
            <person name="Beemelmanns C."/>
        </authorList>
    </citation>
    <scope>NUCLEOTIDE SEQUENCE [LARGE SCALE GENOMIC DNA]</scope>
    <source>
        <strain evidence="3 4">RB5</strain>
    </source>
</reference>